<comment type="caution">
    <text evidence="1">The sequence shown here is derived from an EMBL/GenBank/DDBJ whole genome shotgun (WGS) entry which is preliminary data.</text>
</comment>
<dbReference type="PANTHER" id="PTHR10492:SF57">
    <property type="entry name" value="ATP-DEPENDENT DNA HELICASE"/>
    <property type="match status" value="1"/>
</dbReference>
<feature type="non-terminal residue" evidence="1">
    <location>
        <position position="1"/>
    </location>
</feature>
<protein>
    <submittedName>
        <fullName evidence="1">30253_t:CDS:1</fullName>
    </submittedName>
</protein>
<organism evidence="1 2">
    <name type="scientific">Gigaspora margarita</name>
    <dbReference type="NCBI Taxonomy" id="4874"/>
    <lineage>
        <taxon>Eukaryota</taxon>
        <taxon>Fungi</taxon>
        <taxon>Fungi incertae sedis</taxon>
        <taxon>Mucoromycota</taxon>
        <taxon>Glomeromycotina</taxon>
        <taxon>Glomeromycetes</taxon>
        <taxon>Diversisporales</taxon>
        <taxon>Gigasporaceae</taxon>
        <taxon>Gigaspora</taxon>
    </lineage>
</organism>
<reference evidence="1 2" key="1">
    <citation type="submission" date="2021-06" db="EMBL/GenBank/DDBJ databases">
        <authorList>
            <person name="Kallberg Y."/>
            <person name="Tangrot J."/>
            <person name="Rosling A."/>
        </authorList>
    </citation>
    <scope>NUCLEOTIDE SEQUENCE [LARGE SCALE GENOMIC DNA]</scope>
    <source>
        <strain evidence="1 2">120-4 pot B 10/14</strain>
    </source>
</reference>
<keyword evidence="2" id="KW-1185">Reference proteome</keyword>
<dbReference type="Proteomes" id="UP000789901">
    <property type="component" value="Unassembled WGS sequence"/>
</dbReference>
<sequence>TFIDITTNYHDSDYIKDRAILTTKNVDVEDINQQILKKISNTEEFEYFFADLVEDKAQVDQSLYLTEFLNTLTPSRMLSYHLILKKDVSVILLCNLDPSERICNADSDFPFQFERRQFPIRLSFAITINKAQDQIILIMELYLPKPVFSYGQLYVALSKVQLKDNIKVIVKDGHIKGKKDVYTRNIVYKEVFY</sequence>
<dbReference type="EMBL" id="CAJVQB010027568">
    <property type="protein sequence ID" value="CAG8810768.1"/>
    <property type="molecule type" value="Genomic_DNA"/>
</dbReference>
<proteinExistence type="predicted"/>
<name>A0ABN7W1E9_GIGMA</name>
<accession>A0ABN7W1E9</accession>
<dbReference type="PANTHER" id="PTHR10492">
    <property type="match status" value="1"/>
</dbReference>
<evidence type="ECO:0000313" key="1">
    <source>
        <dbReference type="EMBL" id="CAG8810768.1"/>
    </source>
</evidence>
<evidence type="ECO:0000313" key="2">
    <source>
        <dbReference type="Proteomes" id="UP000789901"/>
    </source>
</evidence>
<gene>
    <name evidence="1" type="ORF">GMARGA_LOCUS25170</name>
</gene>
<dbReference type="SUPFAM" id="SSF52540">
    <property type="entry name" value="P-loop containing nucleoside triphosphate hydrolases"/>
    <property type="match status" value="1"/>
</dbReference>
<dbReference type="InterPro" id="IPR027417">
    <property type="entry name" value="P-loop_NTPase"/>
</dbReference>